<evidence type="ECO:0000313" key="7">
    <source>
        <dbReference type="EMBL" id="ETW82800.1"/>
    </source>
</evidence>
<dbReference type="GO" id="GO:0005886">
    <property type="term" value="C:plasma membrane"/>
    <property type="evidence" value="ECO:0007669"/>
    <property type="project" value="TreeGrafter"/>
</dbReference>
<feature type="transmembrane region" description="Helical" evidence="6">
    <location>
        <begin position="288"/>
        <end position="309"/>
    </location>
</feature>
<keyword evidence="2" id="KW-0813">Transport</keyword>
<feature type="transmembrane region" description="Helical" evidence="6">
    <location>
        <begin position="433"/>
        <end position="453"/>
    </location>
</feature>
<dbReference type="GO" id="GO:0022857">
    <property type="term" value="F:transmembrane transporter activity"/>
    <property type="evidence" value="ECO:0007669"/>
    <property type="project" value="InterPro"/>
</dbReference>
<accession>W4KBV6</accession>
<dbReference type="Proteomes" id="UP000030671">
    <property type="component" value="Unassembled WGS sequence"/>
</dbReference>
<evidence type="ECO:0000256" key="1">
    <source>
        <dbReference type="ARBA" id="ARBA00004141"/>
    </source>
</evidence>
<dbReference type="InterPro" id="IPR011701">
    <property type="entry name" value="MFS"/>
</dbReference>
<dbReference type="SUPFAM" id="SSF103473">
    <property type="entry name" value="MFS general substrate transporter"/>
    <property type="match status" value="1"/>
</dbReference>
<protein>
    <submittedName>
        <fullName evidence="7">Major facilitator superfamily</fullName>
    </submittedName>
</protein>
<dbReference type="Pfam" id="PF07690">
    <property type="entry name" value="MFS_1"/>
    <property type="match status" value="1"/>
</dbReference>
<evidence type="ECO:0000313" key="8">
    <source>
        <dbReference type="Proteomes" id="UP000030671"/>
    </source>
</evidence>
<evidence type="ECO:0000256" key="2">
    <source>
        <dbReference type="ARBA" id="ARBA00022448"/>
    </source>
</evidence>
<reference evidence="7 8" key="1">
    <citation type="journal article" date="2012" name="New Phytol.">
        <title>Insight into trade-off between wood decay and parasitism from the genome of a fungal forest pathogen.</title>
        <authorList>
            <person name="Olson A."/>
            <person name="Aerts A."/>
            <person name="Asiegbu F."/>
            <person name="Belbahri L."/>
            <person name="Bouzid O."/>
            <person name="Broberg A."/>
            <person name="Canback B."/>
            <person name="Coutinho P.M."/>
            <person name="Cullen D."/>
            <person name="Dalman K."/>
            <person name="Deflorio G."/>
            <person name="van Diepen L.T."/>
            <person name="Dunand C."/>
            <person name="Duplessis S."/>
            <person name="Durling M."/>
            <person name="Gonthier P."/>
            <person name="Grimwood J."/>
            <person name="Fossdal C.G."/>
            <person name="Hansson D."/>
            <person name="Henrissat B."/>
            <person name="Hietala A."/>
            <person name="Himmelstrand K."/>
            <person name="Hoffmeister D."/>
            <person name="Hogberg N."/>
            <person name="James T.Y."/>
            <person name="Karlsson M."/>
            <person name="Kohler A."/>
            <person name="Kues U."/>
            <person name="Lee Y.H."/>
            <person name="Lin Y.C."/>
            <person name="Lind M."/>
            <person name="Lindquist E."/>
            <person name="Lombard V."/>
            <person name="Lucas S."/>
            <person name="Lunden K."/>
            <person name="Morin E."/>
            <person name="Murat C."/>
            <person name="Park J."/>
            <person name="Raffaello T."/>
            <person name="Rouze P."/>
            <person name="Salamov A."/>
            <person name="Schmutz J."/>
            <person name="Solheim H."/>
            <person name="Stahlberg J."/>
            <person name="Velez H."/>
            <person name="de Vries R.P."/>
            <person name="Wiebenga A."/>
            <person name="Woodward S."/>
            <person name="Yakovlev I."/>
            <person name="Garbelotto M."/>
            <person name="Martin F."/>
            <person name="Grigoriev I.V."/>
            <person name="Stenlid J."/>
        </authorList>
    </citation>
    <scope>NUCLEOTIDE SEQUENCE [LARGE SCALE GENOMIC DNA]</scope>
    <source>
        <strain evidence="7 8">TC 32-1</strain>
    </source>
</reference>
<dbReference type="HOGENOM" id="CLU_008455_11_6_1"/>
<dbReference type="GeneID" id="20675152"/>
<evidence type="ECO:0000256" key="6">
    <source>
        <dbReference type="SAM" id="Phobius"/>
    </source>
</evidence>
<proteinExistence type="predicted"/>
<evidence type="ECO:0000256" key="3">
    <source>
        <dbReference type="ARBA" id="ARBA00022692"/>
    </source>
</evidence>
<dbReference type="eggNOG" id="KOG0255">
    <property type="taxonomic scope" value="Eukaryota"/>
</dbReference>
<feature type="transmembrane region" description="Helical" evidence="6">
    <location>
        <begin position="338"/>
        <end position="359"/>
    </location>
</feature>
<name>W4KBV6_HETIT</name>
<sequence length="518" mass="57382">MALQSAEGRIHLVTFVRDDPEDPVNWPKWKKVSVVMMLCVLAFCSVFGSSSYAPGQQQLERLYGINEIAASSGLTLYVLGFAFGPLISGPMSEMYGRKVAYMLSWPLMIVFKSLLVRFLTGACAACALNNGSGVITDMYHNDIRAQSRAIAWYSFCPLSGPCFGSLVGFFVAATTNSGSGLWVVRVHFFFAIACWPLVFLLPETHGPSILSKRAKKLRAEGNENARAAHEIHKESRKQILQKHILRPTQMLLYEPINQGAAIWISLAYGIVYFFFEAYPVVFIAQHDIPFRLCGLLFLPIPIGQFLVVAPYERITRFFSQLPLPGIEKKGVTPQPAEARLKVVLSACLLLPVSLFWFAWTSGPETHWVAPALAGIAFGYSMMAIFMCFLAYVSQTYTVYASSASACNVFVRSIIASAFPVFANSLLSSVGTKWGLSLFGFLSLGLIPIPLFFIRYGEKLRERSKFAQEARKILEQMREGQEGTSEKTQVESDAVELESEAAKGAKIEQREVNSSLEAV</sequence>
<evidence type="ECO:0000256" key="4">
    <source>
        <dbReference type="ARBA" id="ARBA00022989"/>
    </source>
</evidence>
<dbReference type="PANTHER" id="PTHR23502">
    <property type="entry name" value="MAJOR FACILITATOR SUPERFAMILY"/>
    <property type="match status" value="1"/>
</dbReference>
<dbReference type="PANTHER" id="PTHR23502:SF132">
    <property type="entry name" value="POLYAMINE TRANSPORTER 2-RELATED"/>
    <property type="match status" value="1"/>
</dbReference>
<keyword evidence="8" id="KW-1185">Reference proteome</keyword>
<dbReference type="AlphaFoldDB" id="W4KBV6"/>
<dbReference type="InParanoid" id="W4KBV6"/>
<keyword evidence="4 6" id="KW-1133">Transmembrane helix</keyword>
<organism evidence="7 8">
    <name type="scientific">Heterobasidion irregulare (strain TC 32-1)</name>
    <dbReference type="NCBI Taxonomy" id="747525"/>
    <lineage>
        <taxon>Eukaryota</taxon>
        <taxon>Fungi</taxon>
        <taxon>Dikarya</taxon>
        <taxon>Basidiomycota</taxon>
        <taxon>Agaricomycotina</taxon>
        <taxon>Agaricomycetes</taxon>
        <taxon>Russulales</taxon>
        <taxon>Bondarzewiaceae</taxon>
        <taxon>Heterobasidion</taxon>
        <taxon>Heterobasidion annosum species complex</taxon>
    </lineage>
</organism>
<keyword evidence="5 6" id="KW-0472">Membrane</keyword>
<feature type="transmembrane region" description="Helical" evidence="6">
    <location>
        <begin position="150"/>
        <end position="173"/>
    </location>
</feature>
<dbReference type="InterPro" id="IPR036259">
    <property type="entry name" value="MFS_trans_sf"/>
</dbReference>
<feature type="transmembrane region" description="Helical" evidence="6">
    <location>
        <begin position="65"/>
        <end position="87"/>
    </location>
</feature>
<dbReference type="Gene3D" id="1.20.1250.20">
    <property type="entry name" value="MFS general substrate transporter like domains"/>
    <property type="match status" value="1"/>
</dbReference>
<feature type="transmembrane region" description="Helical" evidence="6">
    <location>
        <begin position="371"/>
        <end position="391"/>
    </location>
</feature>
<dbReference type="OrthoDB" id="9986881at2759"/>
<feature type="transmembrane region" description="Helical" evidence="6">
    <location>
        <begin position="179"/>
        <end position="201"/>
    </location>
</feature>
<comment type="subcellular location">
    <subcellularLocation>
        <location evidence="1">Membrane</location>
        <topology evidence="1">Multi-pass membrane protein</topology>
    </subcellularLocation>
</comment>
<dbReference type="RefSeq" id="XP_009545124.1">
    <property type="nucleotide sequence ID" value="XM_009546829.1"/>
</dbReference>
<dbReference type="EMBL" id="KI925457">
    <property type="protein sequence ID" value="ETW82800.1"/>
    <property type="molecule type" value="Genomic_DNA"/>
</dbReference>
<gene>
    <name evidence="7" type="ORF">HETIRDRAFT_439490</name>
</gene>
<feature type="transmembrane region" description="Helical" evidence="6">
    <location>
        <begin position="260"/>
        <end position="282"/>
    </location>
</feature>
<dbReference type="KEGG" id="hir:HETIRDRAFT_439490"/>
<feature type="transmembrane region" description="Helical" evidence="6">
    <location>
        <begin position="32"/>
        <end position="53"/>
    </location>
</feature>
<feature type="transmembrane region" description="Helical" evidence="6">
    <location>
        <begin position="398"/>
        <end position="421"/>
    </location>
</feature>
<keyword evidence="3 6" id="KW-0812">Transmembrane</keyword>
<evidence type="ECO:0000256" key="5">
    <source>
        <dbReference type="ARBA" id="ARBA00023136"/>
    </source>
</evidence>
<feature type="transmembrane region" description="Helical" evidence="6">
    <location>
        <begin position="107"/>
        <end position="129"/>
    </location>
</feature>